<keyword evidence="8" id="KW-0560">Oxidoreductase</keyword>
<evidence type="ECO:0000313" key="8">
    <source>
        <dbReference type="EMBL" id="WOJ91359.1"/>
    </source>
</evidence>
<evidence type="ECO:0000256" key="3">
    <source>
        <dbReference type="ARBA" id="ARBA00022737"/>
    </source>
</evidence>
<accession>A0ABZ0HVP2</accession>
<evidence type="ECO:0000256" key="2">
    <source>
        <dbReference type="ARBA" id="ARBA00022723"/>
    </source>
</evidence>
<dbReference type="PIRSF" id="PIRSF000139">
    <property type="entry name" value="Glc_ox_4Fe-4S"/>
    <property type="match status" value="1"/>
</dbReference>
<comment type="function">
    <text evidence="6">Component of a complex that catalyzes the oxidation of glycolate to glyoxylate.</text>
</comment>
<dbReference type="InterPro" id="IPR017896">
    <property type="entry name" value="4Fe4S_Fe-S-bd"/>
</dbReference>
<dbReference type="NCBIfam" id="NF008434">
    <property type="entry name" value="PRK11274.1"/>
    <property type="match status" value="1"/>
</dbReference>
<comment type="catalytic activity">
    <reaction evidence="6">
        <text>(R)-lactate + A = pyruvate + AH2</text>
        <dbReference type="Rhea" id="RHEA:15089"/>
        <dbReference type="ChEBI" id="CHEBI:13193"/>
        <dbReference type="ChEBI" id="CHEBI:15361"/>
        <dbReference type="ChEBI" id="CHEBI:16004"/>
        <dbReference type="ChEBI" id="CHEBI:17499"/>
    </reaction>
</comment>
<dbReference type="PANTHER" id="PTHR32479:SF17">
    <property type="entry name" value="GLYCOLATE OXIDASE IRON-SULFUR SUBUNIT"/>
    <property type="match status" value="1"/>
</dbReference>
<dbReference type="InterPro" id="IPR012257">
    <property type="entry name" value="Glc_ox_4Fe-4S"/>
</dbReference>
<dbReference type="PROSITE" id="PS00198">
    <property type="entry name" value="4FE4S_FER_1"/>
    <property type="match status" value="1"/>
</dbReference>
<dbReference type="PANTHER" id="PTHR32479">
    <property type="entry name" value="GLYCOLATE OXIDASE IRON-SULFUR SUBUNIT"/>
    <property type="match status" value="1"/>
</dbReference>
<keyword evidence="2 6" id="KW-0479">Metal-binding</keyword>
<evidence type="ECO:0000256" key="5">
    <source>
        <dbReference type="ARBA" id="ARBA00023014"/>
    </source>
</evidence>
<sequence length="445" mass="48136">MQTNFSLAQLADPATAEAEKILRACVHCGFCTATCPTFVLLGDELDSPRGRIYLIKEMLEKDRPADAETVLHIDRCLSCLACMTTCPSGVHYMHLVDEARARIEKTYRRPLSERTLRGLLGFVLPYPRRFGLALRAGALAAPLAPVLARFGQTGQRLAAMLRLAPKRIPRASSFGKRGAIKPQAEPVARVALLSGCAQKILRPETNDATIRLLTRLGVEIAPARGEGCCGALVHHLGEEAQALAQARRNIDVWSAEIETRGLDAIIITASGCGTMIKDYGFLLRNDPAYAAKATRVSALAKDVTEFLATLELPKPRGALSFTVAYQSACSMQHGQKIDALPKELLAQAGFRVRDVPEGHLCCGSAGTYNILQPELAVALRDRKIANILKTSPDLVATGNIGCMTQIASGMDIPVLHTIELLDFAYGGPQPAAIGQSRERFESEKK</sequence>
<keyword evidence="5 6" id="KW-0411">Iron-sulfur</keyword>
<dbReference type="EC" id="1.1.99.14" evidence="6"/>
<dbReference type="InterPro" id="IPR004017">
    <property type="entry name" value="Cys_rich_dom"/>
</dbReference>
<dbReference type="InterPro" id="IPR017900">
    <property type="entry name" value="4Fe4S_Fe_S_CS"/>
</dbReference>
<feature type="domain" description="4Fe-4S ferredoxin-type" evidence="7">
    <location>
        <begin position="16"/>
        <end position="45"/>
    </location>
</feature>
<protein>
    <recommendedName>
        <fullName evidence="6">Glycolate oxidase iron-sulfur subunit</fullName>
        <ecNumber evidence="6">1.1.99.14</ecNumber>
    </recommendedName>
</protein>
<dbReference type="Gene3D" id="1.10.1060.10">
    <property type="entry name" value="Alpha-helical ferredoxin"/>
    <property type="match status" value="1"/>
</dbReference>
<comment type="cofactor">
    <cofactor evidence="6">
        <name>[4Fe-4S] cluster</name>
        <dbReference type="ChEBI" id="CHEBI:49883"/>
    </cofactor>
    <text evidence="6">Binds 2 [4Fe-4S] clusters.</text>
</comment>
<dbReference type="InterPro" id="IPR009051">
    <property type="entry name" value="Helical_ferredxn"/>
</dbReference>
<proteinExistence type="predicted"/>
<name>A0ABZ0HVP2_9HYPH</name>
<organism evidence="8 9">
    <name type="scientific">Methylocapsa polymorpha</name>
    <dbReference type="NCBI Taxonomy" id="3080828"/>
    <lineage>
        <taxon>Bacteria</taxon>
        <taxon>Pseudomonadati</taxon>
        <taxon>Pseudomonadota</taxon>
        <taxon>Alphaproteobacteria</taxon>
        <taxon>Hyphomicrobiales</taxon>
        <taxon>Beijerinckiaceae</taxon>
        <taxon>Methylocapsa</taxon>
    </lineage>
</organism>
<dbReference type="Pfam" id="PF12838">
    <property type="entry name" value="Fer4_7"/>
    <property type="match status" value="1"/>
</dbReference>
<dbReference type="RefSeq" id="WP_407340956.1">
    <property type="nucleotide sequence ID" value="NZ_CP136862.1"/>
</dbReference>
<keyword evidence="1 6" id="KW-0004">4Fe-4S</keyword>
<dbReference type="Pfam" id="PF02754">
    <property type="entry name" value="CCG"/>
    <property type="match status" value="2"/>
</dbReference>
<evidence type="ECO:0000256" key="6">
    <source>
        <dbReference type="PIRNR" id="PIRNR000139"/>
    </source>
</evidence>
<gene>
    <name evidence="8" type="primary">glcF</name>
    <name evidence="8" type="ORF">RZS28_08930</name>
</gene>
<keyword evidence="6" id="KW-0813">Transport</keyword>
<dbReference type="GO" id="GO:0019154">
    <property type="term" value="F:glycolate dehydrogenase activity"/>
    <property type="evidence" value="ECO:0007669"/>
    <property type="project" value="UniProtKB-EC"/>
</dbReference>
<evidence type="ECO:0000313" key="9">
    <source>
        <dbReference type="Proteomes" id="UP001626536"/>
    </source>
</evidence>
<keyword evidence="6" id="KW-0249">Electron transport</keyword>
<evidence type="ECO:0000256" key="1">
    <source>
        <dbReference type="ARBA" id="ARBA00022485"/>
    </source>
</evidence>
<keyword evidence="4 6" id="KW-0408">Iron</keyword>
<evidence type="ECO:0000259" key="7">
    <source>
        <dbReference type="PROSITE" id="PS51379"/>
    </source>
</evidence>
<evidence type="ECO:0000256" key="4">
    <source>
        <dbReference type="ARBA" id="ARBA00023004"/>
    </source>
</evidence>
<reference evidence="8 9" key="1">
    <citation type="submission" date="2023-10" db="EMBL/GenBank/DDBJ databases">
        <title>Novel methanotroph of the genus Methylocapsa from a subarctic wetland.</title>
        <authorList>
            <person name="Belova S.E."/>
            <person name="Oshkin I.Y."/>
            <person name="Miroshnikov K."/>
            <person name="Dedysh S.N."/>
        </authorList>
    </citation>
    <scope>NUCLEOTIDE SEQUENCE [LARGE SCALE GENOMIC DNA]</scope>
    <source>
        <strain evidence="8 9">RX1</strain>
    </source>
</reference>
<dbReference type="EMBL" id="CP136862">
    <property type="protein sequence ID" value="WOJ91359.1"/>
    <property type="molecule type" value="Genomic_DNA"/>
</dbReference>
<dbReference type="PROSITE" id="PS51379">
    <property type="entry name" value="4FE4S_FER_2"/>
    <property type="match status" value="2"/>
</dbReference>
<keyword evidence="3" id="KW-0677">Repeat</keyword>
<feature type="domain" description="4Fe-4S ferredoxin-type" evidence="7">
    <location>
        <begin position="67"/>
        <end position="96"/>
    </location>
</feature>
<keyword evidence="9" id="KW-1185">Reference proteome</keyword>
<dbReference type="Proteomes" id="UP001626536">
    <property type="component" value="Chromosome"/>
</dbReference>
<comment type="catalytic activity">
    <reaction evidence="6">
        <text>glycolate + A = glyoxylate + AH2</text>
        <dbReference type="Rhea" id="RHEA:21264"/>
        <dbReference type="ChEBI" id="CHEBI:13193"/>
        <dbReference type="ChEBI" id="CHEBI:17499"/>
        <dbReference type="ChEBI" id="CHEBI:29805"/>
        <dbReference type="ChEBI" id="CHEBI:36655"/>
        <dbReference type="EC" id="1.1.99.14"/>
    </reaction>
</comment>
<dbReference type="SUPFAM" id="SSF54862">
    <property type="entry name" value="4Fe-4S ferredoxins"/>
    <property type="match status" value="1"/>
</dbReference>